<dbReference type="KEGG" id="dvv:114326447"/>
<dbReference type="AlphaFoldDB" id="A0A6P7F580"/>
<dbReference type="RefSeq" id="XP_028130621.1">
    <property type="nucleotide sequence ID" value="XM_028274820.1"/>
</dbReference>
<dbReference type="OrthoDB" id="8197748at2759"/>
<evidence type="ECO:0000313" key="3">
    <source>
        <dbReference type="RefSeq" id="XP_028130620.1"/>
    </source>
</evidence>
<evidence type="ECO:0000313" key="5">
    <source>
        <dbReference type="RefSeq" id="XP_028130622.1"/>
    </source>
</evidence>
<evidence type="ECO:0000313" key="2">
    <source>
        <dbReference type="RefSeq" id="XP_028130619.1"/>
    </source>
</evidence>
<dbReference type="RefSeq" id="XP_028130622.1">
    <property type="nucleotide sequence ID" value="XM_028274821.1"/>
</dbReference>
<proteinExistence type="predicted"/>
<protein>
    <submittedName>
        <fullName evidence="2 3">Uncharacterized protein LOC114326447</fullName>
    </submittedName>
</protein>
<feature type="region of interest" description="Disordered" evidence="1">
    <location>
        <begin position="292"/>
        <end position="322"/>
    </location>
</feature>
<dbReference type="PROSITE" id="PS51257">
    <property type="entry name" value="PROKAR_LIPOPROTEIN"/>
    <property type="match status" value="1"/>
</dbReference>
<dbReference type="RefSeq" id="XP_028130619.1">
    <property type="nucleotide sequence ID" value="XM_028274818.1"/>
</dbReference>
<reference evidence="2 3" key="1">
    <citation type="submission" date="2025-04" db="UniProtKB">
        <authorList>
            <consortium name="RefSeq"/>
        </authorList>
    </citation>
    <scope>IDENTIFICATION</scope>
    <source>
        <tissue evidence="2 3">Whole insect</tissue>
    </source>
</reference>
<organism evidence="4">
    <name type="scientific">Diabrotica virgifera virgifera</name>
    <name type="common">western corn rootworm</name>
    <dbReference type="NCBI Taxonomy" id="50390"/>
    <lineage>
        <taxon>Eukaryota</taxon>
        <taxon>Metazoa</taxon>
        <taxon>Ecdysozoa</taxon>
        <taxon>Arthropoda</taxon>
        <taxon>Hexapoda</taxon>
        <taxon>Insecta</taxon>
        <taxon>Pterygota</taxon>
        <taxon>Neoptera</taxon>
        <taxon>Endopterygota</taxon>
        <taxon>Coleoptera</taxon>
        <taxon>Polyphaga</taxon>
        <taxon>Cucujiformia</taxon>
        <taxon>Chrysomeloidea</taxon>
        <taxon>Chrysomelidae</taxon>
        <taxon>Galerucinae</taxon>
        <taxon>Diabroticina</taxon>
        <taxon>Diabroticites</taxon>
        <taxon>Diabrotica</taxon>
    </lineage>
</organism>
<sequence>MMEKYILVMDMCKFVILLVLYFSSCSCYPLNEKPLNERSPDLTWEAWLLVDDQNQNKQLSDGVLRRRITPKSVFIAPTFSPESLPACAEGYSSDHLGRCIKIIKLDQAAQYEFLIAKLKEKFTPVDYDDDYYDEDLPTPGPFQVNIPLDTQSDQGDDTIEESDVAIIVSPTKPQYTIQKGNVGKRDGDTADTADQDLQEEQLKHLAETTTTTILPPTEKLTTFLSQTTDGLTETTEPITSTTTISTTIAETTWNTDWTTETKMTTSSPKPVDSVDSVSEANKVRFPDDAELKTHVRFPSAPGAEATQIPPSVNIDPRSLDTRQSDEPIVDFDLINFREPQPQENNSNRRNREKNNGLFFLPPRWTDSTYQRPVVLRFSRKHAYLDMEQFKKPNYYRSIPTDDFAYLFKFKHKQSDQR</sequence>
<evidence type="ECO:0000313" key="4">
    <source>
        <dbReference type="RefSeq" id="XP_028130621.1"/>
    </source>
</evidence>
<evidence type="ECO:0000256" key="1">
    <source>
        <dbReference type="SAM" id="MobiDB-lite"/>
    </source>
</evidence>
<gene>
    <name evidence="2 3 4 5" type="primary">LOC114326447</name>
</gene>
<name>A0A6P7F580_DIAVI</name>
<accession>A0A6P7F580</accession>
<dbReference type="RefSeq" id="XP_028130620.1">
    <property type="nucleotide sequence ID" value="XM_028274819.1"/>
</dbReference>